<protein>
    <submittedName>
        <fullName evidence="1">Uncharacterized protein</fullName>
    </submittedName>
</protein>
<gene>
    <name evidence="1" type="ORF">IE53DRAFT_45280</name>
</gene>
<sequence>MSRLFRWGRGSLTEPQSFAQSKTGKISAFFLLFFDFLSRLCPSFPYIPLPRPRDRCQKLVQNSKKKDQKKQERKKKVLFPRSRWSPRDFRVGDEERIEEKERPPRFCRSRGTTQRSMMKNGRGKRGRGHVKGRKQEEERLGGTYLTKSVVRV</sequence>
<evidence type="ECO:0000313" key="2">
    <source>
        <dbReference type="Proteomes" id="UP000245626"/>
    </source>
</evidence>
<proteinExistence type="predicted"/>
<dbReference type="EMBL" id="KZ819832">
    <property type="protein sequence ID" value="PWN51583.1"/>
    <property type="molecule type" value="Genomic_DNA"/>
</dbReference>
<name>A0ACD0P0G0_9BASI</name>
<evidence type="ECO:0000313" key="1">
    <source>
        <dbReference type="EMBL" id="PWN51583.1"/>
    </source>
</evidence>
<keyword evidence="2" id="KW-1185">Reference proteome</keyword>
<accession>A0ACD0P0G0</accession>
<dbReference type="Proteomes" id="UP000245626">
    <property type="component" value="Unassembled WGS sequence"/>
</dbReference>
<organism evidence="1 2">
    <name type="scientific">Violaceomyces palustris</name>
    <dbReference type="NCBI Taxonomy" id="1673888"/>
    <lineage>
        <taxon>Eukaryota</taxon>
        <taxon>Fungi</taxon>
        <taxon>Dikarya</taxon>
        <taxon>Basidiomycota</taxon>
        <taxon>Ustilaginomycotina</taxon>
        <taxon>Ustilaginomycetes</taxon>
        <taxon>Violaceomycetales</taxon>
        <taxon>Violaceomycetaceae</taxon>
        <taxon>Violaceomyces</taxon>
    </lineage>
</organism>
<reference evidence="1 2" key="1">
    <citation type="journal article" date="2018" name="Mol. Biol. Evol.">
        <title>Broad Genomic Sampling Reveals a Smut Pathogenic Ancestry of the Fungal Clade Ustilaginomycotina.</title>
        <authorList>
            <person name="Kijpornyongpan T."/>
            <person name="Mondo S.J."/>
            <person name="Barry K."/>
            <person name="Sandor L."/>
            <person name="Lee J."/>
            <person name="Lipzen A."/>
            <person name="Pangilinan J."/>
            <person name="LaButti K."/>
            <person name="Hainaut M."/>
            <person name="Henrissat B."/>
            <person name="Grigoriev I.V."/>
            <person name="Spatafora J.W."/>
            <person name="Aime M.C."/>
        </authorList>
    </citation>
    <scope>NUCLEOTIDE SEQUENCE [LARGE SCALE GENOMIC DNA]</scope>
    <source>
        <strain evidence="1 2">SA 807</strain>
    </source>
</reference>